<keyword evidence="2" id="KW-1185">Reference proteome</keyword>
<sequence length="167" mass="18993">MTCLKEAVAEVGSKTDGVAFLEYLRGTDPGVGGIIAERIFSSVNSFVFGEGMNLEQIVGTAIEVIEEPRRYDISLMKRRIKDFSNFSQIFTKCFNNDLLLNYLVHSVSENDIVSLLLHIIQSDEDYLSIRSYDKVHKIENMVQERVRNRVLKLVTLLESFVGVEEKP</sequence>
<reference evidence="1" key="1">
    <citation type="submission" date="2021-06" db="EMBL/GenBank/DDBJ databases">
        <authorList>
            <person name="Hodson N. C."/>
            <person name="Mongue J. A."/>
            <person name="Jaron S. K."/>
        </authorList>
    </citation>
    <scope>NUCLEOTIDE SEQUENCE</scope>
</reference>
<evidence type="ECO:0000313" key="2">
    <source>
        <dbReference type="Proteomes" id="UP000708208"/>
    </source>
</evidence>
<gene>
    <name evidence="1" type="ORF">AFUS01_LOCUS45124</name>
</gene>
<dbReference type="AlphaFoldDB" id="A0A8J2Q640"/>
<accession>A0A8J2Q640</accession>
<organism evidence="1 2">
    <name type="scientific">Allacma fusca</name>
    <dbReference type="NCBI Taxonomy" id="39272"/>
    <lineage>
        <taxon>Eukaryota</taxon>
        <taxon>Metazoa</taxon>
        <taxon>Ecdysozoa</taxon>
        <taxon>Arthropoda</taxon>
        <taxon>Hexapoda</taxon>
        <taxon>Collembola</taxon>
        <taxon>Symphypleona</taxon>
        <taxon>Sminthuridae</taxon>
        <taxon>Allacma</taxon>
    </lineage>
</organism>
<dbReference type="EMBL" id="CAJVCH010570766">
    <property type="protein sequence ID" value="CAG7835801.1"/>
    <property type="molecule type" value="Genomic_DNA"/>
</dbReference>
<proteinExistence type="predicted"/>
<protein>
    <submittedName>
        <fullName evidence="1">Uncharacterized protein</fullName>
    </submittedName>
</protein>
<evidence type="ECO:0000313" key="1">
    <source>
        <dbReference type="EMBL" id="CAG7835801.1"/>
    </source>
</evidence>
<name>A0A8J2Q640_9HEXA</name>
<dbReference type="Proteomes" id="UP000708208">
    <property type="component" value="Unassembled WGS sequence"/>
</dbReference>
<comment type="caution">
    <text evidence="1">The sequence shown here is derived from an EMBL/GenBank/DDBJ whole genome shotgun (WGS) entry which is preliminary data.</text>
</comment>